<dbReference type="NCBIfam" id="NF045616">
    <property type="entry name" value="Acin_mostly_LP"/>
    <property type="match status" value="1"/>
</dbReference>
<dbReference type="Proteomes" id="UP000325177">
    <property type="component" value="Chromosome"/>
</dbReference>
<accession>A0A5P1USB0</accession>
<dbReference type="KEGG" id="asue:F2A31_05790"/>
<gene>
    <name evidence="1" type="ORF">F2A31_05790</name>
</gene>
<dbReference type="InterPro" id="IPR054658">
    <property type="entry name" value="Extrcyto_LP"/>
</dbReference>
<dbReference type="AlphaFoldDB" id="A0A5P1USB0"/>
<sequence length="151" mass="17321">MHKYLFLAFLSLPFHVSATSSPYRGGEVSIELKNNKPCFYINDTQQKGIFNLVILNLSQDSTESWIYENHFENNYPTKTNCILLTEKNLNNFKGLKENTPYSATLGGVKKAYNKDFCVKKSSGKLVLQDVQGTKCTDIKPSFWENIKNFFK</sequence>
<keyword evidence="2" id="KW-1185">Reference proteome</keyword>
<evidence type="ECO:0000313" key="1">
    <source>
        <dbReference type="EMBL" id="QER39238.1"/>
    </source>
</evidence>
<proteinExistence type="predicted"/>
<name>A0A5P1USB0_9GAMM</name>
<evidence type="ECO:0000313" key="2">
    <source>
        <dbReference type="Proteomes" id="UP000325177"/>
    </source>
</evidence>
<protein>
    <submittedName>
        <fullName evidence="1">Uncharacterized protein</fullName>
    </submittedName>
</protein>
<dbReference type="RefSeq" id="WP_150025570.1">
    <property type="nucleotide sequence ID" value="NZ_CP043909.1"/>
</dbReference>
<dbReference type="EMBL" id="CP043909">
    <property type="protein sequence ID" value="QER39238.1"/>
    <property type="molecule type" value="Genomic_DNA"/>
</dbReference>
<reference evidence="1 2" key="1">
    <citation type="submission" date="2019-09" db="EMBL/GenBank/DDBJ databases">
        <title>Acinetobacter sp. C16S1 isolated from saline soil.</title>
        <authorList>
            <person name="Xu L."/>
            <person name="Sun J.-Q."/>
        </authorList>
    </citation>
    <scope>NUCLEOTIDE SEQUENCE [LARGE SCALE GENOMIC DNA]</scope>
    <source>
        <strain evidence="1 2">C16S1</strain>
    </source>
</reference>
<organism evidence="1 2">
    <name type="scientific">Acinetobacter suaedae</name>
    <dbReference type="NCBI Taxonomy" id="2609668"/>
    <lineage>
        <taxon>Bacteria</taxon>
        <taxon>Pseudomonadati</taxon>
        <taxon>Pseudomonadota</taxon>
        <taxon>Gammaproteobacteria</taxon>
        <taxon>Moraxellales</taxon>
        <taxon>Moraxellaceae</taxon>
        <taxon>Acinetobacter</taxon>
    </lineage>
</organism>